<dbReference type="EMBL" id="AP035882">
    <property type="protein sequence ID" value="BFP50037.1"/>
    <property type="molecule type" value="Genomic_DNA"/>
</dbReference>
<protein>
    <submittedName>
        <fullName evidence="2">Uncharacterized protein</fullName>
    </submittedName>
</protein>
<dbReference type="RefSeq" id="WP_407992428.1">
    <property type="nucleotide sequence ID" value="NZ_AP035882.1"/>
</dbReference>
<proteinExistence type="predicted"/>
<accession>A0AB33K366</accession>
<keyword evidence="1" id="KW-1133">Transmembrane helix</keyword>
<gene>
    <name evidence="2" type="ORF">KCMC57_64050</name>
</gene>
<feature type="transmembrane region" description="Helical" evidence="1">
    <location>
        <begin position="61"/>
        <end position="80"/>
    </location>
</feature>
<dbReference type="KEGG" id="kic:KCMC57_64050"/>
<keyword evidence="1" id="KW-0812">Transmembrane</keyword>
<reference evidence="2" key="1">
    <citation type="submission" date="2024-07" db="EMBL/GenBank/DDBJ databases">
        <title>Complete genome sequences of cellulolytic bacteria, Kitasatospora sp. CMC57 and Streptomyces sp. CMC78, isolated from Japanese agricultural soil.</title>
        <authorList>
            <person name="Hashimoto T."/>
            <person name="Ito M."/>
            <person name="Iwamoto M."/>
            <person name="Fukahori D."/>
            <person name="Shoda T."/>
            <person name="Sakoda M."/>
            <person name="Morohoshi T."/>
            <person name="Mitsuboshi M."/>
            <person name="Nishizawa T."/>
        </authorList>
    </citation>
    <scope>NUCLEOTIDE SEQUENCE</scope>
    <source>
        <strain evidence="2">CMC57</strain>
        <plasmid evidence="2">pCMC57_01</plasmid>
    </source>
</reference>
<evidence type="ECO:0000313" key="2">
    <source>
        <dbReference type="EMBL" id="BFP50037.1"/>
    </source>
</evidence>
<dbReference type="AlphaFoldDB" id="A0AB33K366"/>
<geneLocation type="plasmid" evidence="2">
    <name>pCMC57_01</name>
</geneLocation>
<keyword evidence="2" id="KW-0614">Plasmid</keyword>
<feature type="transmembrane region" description="Helical" evidence="1">
    <location>
        <begin position="37"/>
        <end position="54"/>
    </location>
</feature>
<evidence type="ECO:0000256" key="1">
    <source>
        <dbReference type="SAM" id="Phobius"/>
    </source>
</evidence>
<name>A0AB33K366_9ACTN</name>
<keyword evidence="1" id="KW-0472">Membrane</keyword>
<organism evidence="2">
    <name type="scientific">Kitasatospora sp. CMC57</name>
    <dbReference type="NCBI Taxonomy" id="3231513"/>
    <lineage>
        <taxon>Bacteria</taxon>
        <taxon>Bacillati</taxon>
        <taxon>Actinomycetota</taxon>
        <taxon>Actinomycetes</taxon>
        <taxon>Kitasatosporales</taxon>
        <taxon>Streptomycetaceae</taxon>
        <taxon>Kitasatospora</taxon>
    </lineage>
</organism>
<sequence length="123" mass="12402">MPRIFGREPAFLLAVVAAVVNGLPAFGVNLTSGQQAGVNAAAATVVAVAIAVIVHDGLGAALLGAIQAFGSLVIGFGFHWSTDQQAAVMLVATAVVAMWTRTQVTARVEAKTPPPLTPAVDVG</sequence>